<name>A0AA84Z705_9TREM</name>
<keyword evidence="2" id="KW-0276">Fatty acid metabolism</keyword>
<keyword evidence="1" id="KW-0436">Ligase</keyword>
<evidence type="ECO:0000256" key="2">
    <source>
        <dbReference type="ARBA" id="ARBA00022832"/>
    </source>
</evidence>
<keyword evidence="4" id="KW-0812">Transmembrane</keyword>
<dbReference type="WBParaSite" id="SMRG1_15740.3">
    <property type="protein sequence ID" value="SMRG1_15740.3"/>
    <property type="gene ID" value="SMRG1_15740"/>
</dbReference>
<keyword evidence="2" id="KW-0443">Lipid metabolism</keyword>
<evidence type="ECO:0000256" key="1">
    <source>
        <dbReference type="ARBA" id="ARBA00022598"/>
    </source>
</evidence>
<dbReference type="InterPro" id="IPR000873">
    <property type="entry name" value="AMP-dep_synth/lig_dom"/>
</dbReference>
<dbReference type="GO" id="GO:0016020">
    <property type="term" value="C:membrane"/>
    <property type="evidence" value="ECO:0007669"/>
    <property type="project" value="TreeGrafter"/>
</dbReference>
<dbReference type="EC" id="6.2.1.3" evidence="3"/>
<protein>
    <recommendedName>
        <fullName evidence="3">long-chain-fatty-acid--CoA ligase</fullName>
        <ecNumber evidence="3">6.2.1.3</ecNumber>
    </recommendedName>
</protein>
<evidence type="ECO:0000256" key="3">
    <source>
        <dbReference type="ARBA" id="ARBA00026121"/>
    </source>
</evidence>
<evidence type="ECO:0000313" key="6">
    <source>
        <dbReference type="Proteomes" id="UP000050790"/>
    </source>
</evidence>
<keyword evidence="4" id="KW-1133">Transmembrane helix</keyword>
<evidence type="ECO:0000259" key="5">
    <source>
        <dbReference type="Pfam" id="PF00501"/>
    </source>
</evidence>
<dbReference type="AlphaFoldDB" id="A0AA84Z705"/>
<dbReference type="PANTHER" id="PTHR43272">
    <property type="entry name" value="LONG-CHAIN-FATTY-ACID--COA LIGASE"/>
    <property type="match status" value="1"/>
</dbReference>
<evidence type="ECO:0000313" key="7">
    <source>
        <dbReference type="WBParaSite" id="SMRG1_15740.3"/>
    </source>
</evidence>
<dbReference type="GO" id="GO:0004467">
    <property type="term" value="F:long-chain fatty acid-CoA ligase activity"/>
    <property type="evidence" value="ECO:0007669"/>
    <property type="project" value="UniProtKB-EC"/>
</dbReference>
<keyword evidence="4" id="KW-0472">Membrane</keyword>
<dbReference type="Pfam" id="PF00501">
    <property type="entry name" value="AMP-binding"/>
    <property type="match status" value="1"/>
</dbReference>
<dbReference type="GO" id="GO:0005783">
    <property type="term" value="C:endoplasmic reticulum"/>
    <property type="evidence" value="ECO:0007669"/>
    <property type="project" value="TreeGrafter"/>
</dbReference>
<evidence type="ECO:0000256" key="4">
    <source>
        <dbReference type="SAM" id="Phobius"/>
    </source>
</evidence>
<dbReference type="InterPro" id="IPR042099">
    <property type="entry name" value="ANL_N_sf"/>
</dbReference>
<sequence length="705" mass="80357">MVWMDTFSLPMSPLLLSIVLIIVMYTITTQYCGQIKVKQVQFTDNQSVIIDEKTGLRASVRKLYIIDDVQLNSPFDIFKTGLRKSKDKCCFGMRQSFSSPIKWITYEEVYEKIQQFGSALTTLMKEISMNNFIGIYGKNSPKWVIAQLAGAAYSFVTVPLYSTFGDEAIVHVINETGLKIIVCDTISQACHLNKINSHKLKVFIIMKPDNTFESFKKECSDKVRLFTFEEMLEKGCTNWLPEKVPDGDDLCMILYTSGSLGLPKGVMITNKAYLNAAKLTISLAEENHFSTEDLSHVSFLPLSHTMEQLTMMLAMFSGGRIGFLTDGIESLFDDFRDFKPTFFCSVPRLLVRLYMNFSKKVHSKPIIRKVCQYEINKRMEEQKRGIYRRNGIIDFLFFREFRELLGGRVRAIISGSSPIDRDVLCFIRAVLSCPVSEVYGSTETLGLVCSTMFEDVDAYHVGAISPGVQIKLIDVPEMGIFVSKDQMGEICIRSKSNMLGYYKNQEKTEEVLDSEGFVHTGDVGVWLKNGALKIVDRTKNLFKLSQGEYVAPEKVEQTYLFCNLIQYVYVEGHSLKPYAVAVVKPNFRRLRKEAVDIISKLAKTISSPIEKKCENMKDGELLEEITDAELCTSKEIREFILERMNSIAREKGLKGFELARNIYLTPEPFTVDNGWLTPTMKLARINLRKHFANTIKNLYEEEKSC</sequence>
<dbReference type="SUPFAM" id="SSF56801">
    <property type="entry name" value="Acetyl-CoA synthetase-like"/>
    <property type="match status" value="1"/>
</dbReference>
<reference evidence="7" key="1">
    <citation type="submission" date="2023-11" db="UniProtKB">
        <authorList>
            <consortium name="WormBaseParasite"/>
        </authorList>
    </citation>
    <scope>IDENTIFICATION</scope>
</reference>
<feature type="domain" description="AMP-dependent synthetase/ligase" evidence="5">
    <location>
        <begin position="100"/>
        <end position="502"/>
    </location>
</feature>
<organism evidence="6 7">
    <name type="scientific">Schistosoma margrebowiei</name>
    <dbReference type="NCBI Taxonomy" id="48269"/>
    <lineage>
        <taxon>Eukaryota</taxon>
        <taxon>Metazoa</taxon>
        <taxon>Spiralia</taxon>
        <taxon>Lophotrochozoa</taxon>
        <taxon>Platyhelminthes</taxon>
        <taxon>Trematoda</taxon>
        <taxon>Digenea</taxon>
        <taxon>Strigeidida</taxon>
        <taxon>Schistosomatoidea</taxon>
        <taxon>Schistosomatidae</taxon>
        <taxon>Schistosoma</taxon>
    </lineage>
</organism>
<accession>A0AA84Z705</accession>
<dbReference type="PANTHER" id="PTHR43272:SF107">
    <property type="entry name" value="LONG-CHAIN-FATTY-ACID--COA LIGASE 5"/>
    <property type="match status" value="1"/>
</dbReference>
<dbReference type="Proteomes" id="UP000050790">
    <property type="component" value="Unassembled WGS sequence"/>
</dbReference>
<proteinExistence type="predicted"/>
<dbReference type="Gene3D" id="3.40.50.12780">
    <property type="entry name" value="N-terminal domain of ligase-like"/>
    <property type="match status" value="1"/>
</dbReference>
<feature type="transmembrane region" description="Helical" evidence="4">
    <location>
        <begin position="7"/>
        <end position="27"/>
    </location>
</feature>